<dbReference type="Proteomes" id="UP000183155">
    <property type="component" value="Unassembled WGS sequence"/>
</dbReference>
<sequence>MPEQTVLKCYQVGDLDDVAATNEGDPAKYWLK</sequence>
<protein>
    <recommendedName>
        <fullName evidence="3">GNAT family N-acetyltransferase</fullName>
    </recommendedName>
</protein>
<evidence type="ECO:0000313" key="2">
    <source>
        <dbReference type="Proteomes" id="UP000183155"/>
    </source>
</evidence>
<evidence type="ECO:0008006" key="3">
    <source>
        <dbReference type="Google" id="ProtNLM"/>
    </source>
</evidence>
<gene>
    <name evidence="1" type="ORF">SAMN04490203_2534</name>
</gene>
<keyword evidence="2" id="KW-1185">Reference proteome</keyword>
<name>A0A1H4T190_PSETA</name>
<comment type="caution">
    <text evidence="1">The sequence shown here is derived from an EMBL/GenBank/DDBJ whole genome shotgun (WGS) entry which is preliminary data.</text>
</comment>
<dbReference type="EMBL" id="FNRS01000001">
    <property type="protein sequence ID" value="SEC50225.1"/>
    <property type="molecule type" value="Genomic_DNA"/>
</dbReference>
<evidence type="ECO:0000313" key="1">
    <source>
        <dbReference type="EMBL" id="SEC50225.1"/>
    </source>
</evidence>
<accession>A0A1H4T190</accession>
<proteinExistence type="predicted"/>
<reference evidence="1 2" key="1">
    <citation type="submission" date="2016-10" db="EMBL/GenBank/DDBJ databases">
        <authorList>
            <person name="Varghese N."/>
            <person name="Submissions S."/>
        </authorList>
    </citation>
    <scope>NUCLEOTIDE SEQUENCE [LARGE SCALE GENOMIC DNA]</scope>
    <source>
        <strain evidence="1 2">BS3652</strain>
    </source>
</reference>
<organism evidence="1 2">
    <name type="scientific">Pseudomonas taetrolens</name>
    <dbReference type="NCBI Taxonomy" id="47884"/>
    <lineage>
        <taxon>Bacteria</taxon>
        <taxon>Pseudomonadati</taxon>
        <taxon>Pseudomonadota</taxon>
        <taxon>Gammaproteobacteria</taxon>
        <taxon>Pseudomonadales</taxon>
        <taxon>Pseudomonadaceae</taxon>
        <taxon>Pseudomonas</taxon>
    </lineage>
</organism>